<evidence type="ECO:0000256" key="1">
    <source>
        <dbReference type="SAM" id="Phobius"/>
    </source>
</evidence>
<feature type="transmembrane region" description="Helical" evidence="1">
    <location>
        <begin position="40"/>
        <end position="62"/>
    </location>
</feature>
<evidence type="ECO:0000313" key="3">
    <source>
        <dbReference type="EMBL" id="MCP3429311.1"/>
    </source>
</evidence>
<evidence type="ECO:0000259" key="2">
    <source>
        <dbReference type="Pfam" id="PF04024"/>
    </source>
</evidence>
<keyword evidence="1" id="KW-0812">Transmembrane</keyword>
<dbReference type="RefSeq" id="WP_254101483.1">
    <property type="nucleotide sequence ID" value="NZ_JANATA010000019.1"/>
</dbReference>
<comment type="caution">
    <text evidence="3">The sequence shown here is derived from an EMBL/GenBank/DDBJ whole genome shotgun (WGS) entry which is preliminary data.</text>
</comment>
<evidence type="ECO:0000313" key="4">
    <source>
        <dbReference type="Proteomes" id="UP001165413"/>
    </source>
</evidence>
<accession>A0AA42BQB0</accession>
<keyword evidence="1" id="KW-1133">Transmembrane helix</keyword>
<feature type="domain" description="Phage shock protein PspC N-terminal" evidence="2">
    <location>
        <begin position="9"/>
        <end position="64"/>
    </location>
</feature>
<dbReference type="InterPro" id="IPR007168">
    <property type="entry name" value="Phageshock_PspC_N"/>
</dbReference>
<gene>
    <name evidence="3" type="ORF">NLF92_10175</name>
</gene>
<keyword evidence="1" id="KW-0472">Membrane</keyword>
<sequence length="67" mass="7281">MTRYNQSALFRDGANPMISGVCSGLAKYLKINPLWTRTGAVVGFLMAPVAVALAYVLAVLLLRKRLV</sequence>
<organism evidence="3 4">
    <name type="scientific">Opacimonas viscosa</name>
    <dbReference type="NCBI Taxonomy" id="2961944"/>
    <lineage>
        <taxon>Bacteria</taxon>
        <taxon>Pseudomonadati</taxon>
        <taxon>Pseudomonadota</taxon>
        <taxon>Gammaproteobacteria</taxon>
        <taxon>Alteromonadales</taxon>
        <taxon>Alteromonadaceae</taxon>
        <taxon>Opacimonas</taxon>
    </lineage>
</organism>
<name>A0AA42BQB0_9ALTE</name>
<dbReference type="EMBL" id="JANATA010000019">
    <property type="protein sequence ID" value="MCP3429311.1"/>
    <property type="molecule type" value="Genomic_DNA"/>
</dbReference>
<proteinExistence type="predicted"/>
<reference evidence="3" key="1">
    <citation type="submission" date="2022-07" db="EMBL/GenBank/DDBJ databases">
        <title>Characterization of the Novel Bacterium Alteromonas immobilis LMIT006 and Alteromonas gregis LMIT007.</title>
        <authorList>
            <person name="Lin X."/>
        </authorList>
    </citation>
    <scope>NUCLEOTIDE SEQUENCE</scope>
    <source>
        <strain evidence="3">LMIT007</strain>
    </source>
</reference>
<keyword evidence="4" id="KW-1185">Reference proteome</keyword>
<dbReference type="Pfam" id="PF04024">
    <property type="entry name" value="PspC"/>
    <property type="match status" value="1"/>
</dbReference>
<dbReference type="AlphaFoldDB" id="A0AA42BQB0"/>
<dbReference type="Proteomes" id="UP001165413">
    <property type="component" value="Unassembled WGS sequence"/>
</dbReference>
<protein>
    <submittedName>
        <fullName evidence="3">PspC domain-containing protein</fullName>
    </submittedName>
</protein>